<comment type="caution">
    <text evidence="2">The sequence shown here is derived from an EMBL/GenBank/DDBJ whole genome shotgun (WGS) entry which is preliminary data.</text>
</comment>
<organism evidence="2 3">
    <name type="scientific">Enterococcus faecium SD2A-2</name>
    <dbReference type="NCBI Taxonomy" id="1244154"/>
    <lineage>
        <taxon>Bacteria</taxon>
        <taxon>Bacillati</taxon>
        <taxon>Bacillota</taxon>
        <taxon>Bacilli</taxon>
        <taxon>Lactobacillales</taxon>
        <taxon>Enterococcaceae</taxon>
        <taxon>Enterococcus</taxon>
    </lineage>
</organism>
<reference evidence="2 3" key="1">
    <citation type="submission" date="2013-06" db="EMBL/GenBank/DDBJ databases">
        <authorList>
            <person name="Weinstock G."/>
            <person name="Sodergren E."/>
            <person name="Lobos E.A."/>
            <person name="Fulton L."/>
            <person name="Fulton R."/>
            <person name="Courtney L."/>
            <person name="Fronick C."/>
            <person name="O'Laughlin M."/>
            <person name="Godfrey J."/>
            <person name="Wilson R.M."/>
            <person name="Miner T."/>
            <person name="Farmer C."/>
            <person name="Delehaunty K."/>
            <person name="Cordes M."/>
            <person name="Minx P."/>
            <person name="Tomlinson C."/>
            <person name="Chen J."/>
            <person name="Wollam A."/>
            <person name="Pepin K.H."/>
            <person name="Bhonagiri V."/>
            <person name="Zhang X."/>
            <person name="Warren W."/>
            <person name="Mitreva M."/>
            <person name="Mardis E.R."/>
            <person name="Wilson R.K."/>
        </authorList>
    </citation>
    <scope>NUCLEOTIDE SEQUENCE [LARGE SCALE GENOMIC DNA]</scope>
    <source>
        <strain evidence="2 3">SD2A-2</strain>
    </source>
</reference>
<dbReference type="CDD" id="cd02440">
    <property type="entry name" value="AdoMet_MTases"/>
    <property type="match status" value="1"/>
</dbReference>
<evidence type="ECO:0000313" key="3">
    <source>
        <dbReference type="Proteomes" id="UP000014622"/>
    </source>
</evidence>
<evidence type="ECO:0000313" key="2">
    <source>
        <dbReference type="EMBL" id="EPI13102.1"/>
    </source>
</evidence>
<dbReference type="AlphaFoldDB" id="A0AB73A9R5"/>
<protein>
    <recommendedName>
        <fullName evidence="1">Methyltransferase domain-containing protein</fullName>
    </recommendedName>
</protein>
<gene>
    <name evidence="2" type="ORF">D356_01351</name>
</gene>
<proteinExistence type="predicted"/>
<sequence>MKISNKNQKFRGIQMNEKEWDDFAEEYYEIQQESQTTIAEDVRKYLKSEKVLPAEIVADVAGGSGRFLSLAKEVNHYVLIDFSSGMLANAKKEAEKIDLSNVSFIKRSLEEFIQSSETYEVVFTAANPALTHPNQLEKLMKKSSKWCVIMRVVESIDDVFYPIEKQLGMIEEDPNTTPFIMDQFESYLIDKGFKVKKKDFTYFAQESITEEWMKMYYEEHAKDPVMTRYIRKLFSEKPEIISTTRLTYRLLLWSKDKKRSPHIS</sequence>
<accession>A0AB73A9R5</accession>
<name>A0AB73A9R5_ENTFC</name>
<dbReference type="EMBL" id="ATIT01000080">
    <property type="protein sequence ID" value="EPI13102.1"/>
    <property type="molecule type" value="Genomic_DNA"/>
</dbReference>
<dbReference type="SUPFAM" id="SSF53335">
    <property type="entry name" value="S-adenosyl-L-methionine-dependent methyltransferases"/>
    <property type="match status" value="1"/>
</dbReference>
<dbReference type="InterPro" id="IPR041698">
    <property type="entry name" value="Methyltransf_25"/>
</dbReference>
<dbReference type="Gene3D" id="3.40.50.150">
    <property type="entry name" value="Vaccinia Virus protein VP39"/>
    <property type="match status" value="1"/>
</dbReference>
<dbReference type="InterPro" id="IPR029063">
    <property type="entry name" value="SAM-dependent_MTases_sf"/>
</dbReference>
<feature type="domain" description="Methyltransferase" evidence="1">
    <location>
        <begin position="57"/>
        <end position="144"/>
    </location>
</feature>
<dbReference type="Proteomes" id="UP000014622">
    <property type="component" value="Unassembled WGS sequence"/>
</dbReference>
<evidence type="ECO:0000259" key="1">
    <source>
        <dbReference type="Pfam" id="PF13649"/>
    </source>
</evidence>
<dbReference type="Pfam" id="PF13649">
    <property type="entry name" value="Methyltransf_25"/>
    <property type="match status" value="1"/>
</dbReference>